<dbReference type="InterPro" id="IPR036047">
    <property type="entry name" value="F-box-like_dom_sf"/>
</dbReference>
<keyword evidence="3" id="KW-1185">Reference proteome</keyword>
<accession>A0A3L6SGY7</accession>
<gene>
    <name evidence="2" type="ORF">C2845_PM02G10730</name>
</gene>
<reference evidence="3" key="1">
    <citation type="journal article" date="2019" name="Nat. Commun.">
        <title>The genome of broomcorn millet.</title>
        <authorList>
            <person name="Zou C."/>
            <person name="Miki D."/>
            <person name="Li D."/>
            <person name="Tang Q."/>
            <person name="Xiao L."/>
            <person name="Rajput S."/>
            <person name="Deng P."/>
            <person name="Jia W."/>
            <person name="Huang R."/>
            <person name="Zhang M."/>
            <person name="Sun Y."/>
            <person name="Hu J."/>
            <person name="Fu X."/>
            <person name="Schnable P.S."/>
            <person name="Li F."/>
            <person name="Zhang H."/>
            <person name="Feng B."/>
            <person name="Zhu X."/>
            <person name="Liu R."/>
            <person name="Schnable J.C."/>
            <person name="Zhu J.-K."/>
            <person name="Zhang H."/>
        </authorList>
    </citation>
    <scope>NUCLEOTIDE SEQUENCE [LARGE SCALE GENOMIC DNA]</scope>
</reference>
<dbReference type="STRING" id="4540.A0A3L6SGY7"/>
<dbReference type="PANTHER" id="PTHR34145:SF78">
    <property type="entry name" value="FBD DOMAIN-CONTAINING PROTEIN"/>
    <property type="match status" value="1"/>
</dbReference>
<sequence>MGFVALNRLMFKQKEQRRRRRIHNQKSTKVPKKKDSLCQEDDHSEGGKRSRYPGSNLSEDIWCHIHSLIPLRDAAHSACVSHAFLRSWRCHPNLKFTKETLCLK</sequence>
<name>A0A3L6SGY7_PANMI</name>
<organism evidence="2 3">
    <name type="scientific">Panicum miliaceum</name>
    <name type="common">Proso millet</name>
    <name type="synonym">Broomcorn millet</name>
    <dbReference type="NCBI Taxonomy" id="4540"/>
    <lineage>
        <taxon>Eukaryota</taxon>
        <taxon>Viridiplantae</taxon>
        <taxon>Streptophyta</taxon>
        <taxon>Embryophyta</taxon>
        <taxon>Tracheophyta</taxon>
        <taxon>Spermatophyta</taxon>
        <taxon>Magnoliopsida</taxon>
        <taxon>Liliopsida</taxon>
        <taxon>Poales</taxon>
        <taxon>Poaceae</taxon>
        <taxon>PACMAD clade</taxon>
        <taxon>Panicoideae</taxon>
        <taxon>Panicodae</taxon>
        <taxon>Paniceae</taxon>
        <taxon>Panicinae</taxon>
        <taxon>Panicum</taxon>
        <taxon>Panicum sect. Panicum</taxon>
    </lineage>
</organism>
<dbReference type="PANTHER" id="PTHR34145">
    <property type="entry name" value="OS02G0105600 PROTEIN"/>
    <property type="match status" value="1"/>
</dbReference>
<protein>
    <recommendedName>
        <fullName evidence="4">F-box domain-containing protein</fullName>
    </recommendedName>
</protein>
<feature type="compositionally biased region" description="Basic residues" evidence="1">
    <location>
        <begin position="15"/>
        <end position="32"/>
    </location>
</feature>
<feature type="compositionally biased region" description="Basic and acidic residues" evidence="1">
    <location>
        <begin position="33"/>
        <end position="48"/>
    </location>
</feature>
<feature type="region of interest" description="Disordered" evidence="1">
    <location>
        <begin position="14"/>
        <end position="55"/>
    </location>
</feature>
<evidence type="ECO:0000313" key="2">
    <source>
        <dbReference type="EMBL" id="RLN19473.1"/>
    </source>
</evidence>
<dbReference type="EMBL" id="PQIB02000005">
    <property type="protein sequence ID" value="RLN19473.1"/>
    <property type="molecule type" value="Genomic_DNA"/>
</dbReference>
<evidence type="ECO:0000313" key="3">
    <source>
        <dbReference type="Proteomes" id="UP000275267"/>
    </source>
</evidence>
<evidence type="ECO:0008006" key="4">
    <source>
        <dbReference type="Google" id="ProtNLM"/>
    </source>
</evidence>
<dbReference type="AlphaFoldDB" id="A0A3L6SGY7"/>
<comment type="caution">
    <text evidence="2">The sequence shown here is derived from an EMBL/GenBank/DDBJ whole genome shotgun (WGS) entry which is preliminary data.</text>
</comment>
<proteinExistence type="predicted"/>
<dbReference type="InterPro" id="IPR053772">
    <property type="entry name" value="At1g61320/At1g61330-like"/>
</dbReference>
<dbReference type="Proteomes" id="UP000275267">
    <property type="component" value="Unassembled WGS sequence"/>
</dbReference>
<dbReference type="SUPFAM" id="SSF81383">
    <property type="entry name" value="F-box domain"/>
    <property type="match status" value="1"/>
</dbReference>
<dbReference type="OrthoDB" id="613853at2759"/>
<evidence type="ECO:0000256" key="1">
    <source>
        <dbReference type="SAM" id="MobiDB-lite"/>
    </source>
</evidence>